<feature type="region of interest" description="Disordered" evidence="1">
    <location>
        <begin position="14"/>
        <end position="101"/>
    </location>
</feature>
<proteinExistence type="predicted"/>
<name>A0A194PHS2_PAPXU</name>
<dbReference type="Proteomes" id="UP000053268">
    <property type="component" value="Unassembled WGS sequence"/>
</dbReference>
<evidence type="ECO:0000313" key="3">
    <source>
        <dbReference type="Proteomes" id="UP000053268"/>
    </source>
</evidence>
<feature type="compositionally biased region" description="Low complexity" evidence="1">
    <location>
        <begin position="15"/>
        <end position="27"/>
    </location>
</feature>
<sequence length="119" mass="12790">MTWLDYCDAGRRRQPAVAVQRAAARSSPSDRRRPRGNGHRDVGYFPRAGTRRRAAVRGAPDAAGSPRAVAGGGRGKSKEATRAREGAAATRTPPLRPHAAATGRLPGRLFIKYIVPTTY</sequence>
<reference evidence="2 3" key="1">
    <citation type="journal article" date="2015" name="Nat. Commun.">
        <title>Outbred genome sequencing and CRISPR/Cas9 gene editing in butterflies.</title>
        <authorList>
            <person name="Li X."/>
            <person name="Fan D."/>
            <person name="Zhang W."/>
            <person name="Liu G."/>
            <person name="Zhang L."/>
            <person name="Zhao L."/>
            <person name="Fang X."/>
            <person name="Chen L."/>
            <person name="Dong Y."/>
            <person name="Chen Y."/>
            <person name="Ding Y."/>
            <person name="Zhao R."/>
            <person name="Feng M."/>
            <person name="Zhu Y."/>
            <person name="Feng Y."/>
            <person name="Jiang X."/>
            <person name="Zhu D."/>
            <person name="Xiang H."/>
            <person name="Feng X."/>
            <person name="Li S."/>
            <person name="Wang J."/>
            <person name="Zhang G."/>
            <person name="Kronforst M.R."/>
            <person name="Wang W."/>
        </authorList>
    </citation>
    <scope>NUCLEOTIDE SEQUENCE [LARGE SCALE GENOMIC DNA]</scope>
    <source>
        <strain evidence="2">Ya'a_city_454_Px</strain>
        <tissue evidence="2">Whole body</tissue>
    </source>
</reference>
<organism evidence="2 3">
    <name type="scientific">Papilio xuthus</name>
    <name type="common">Asian swallowtail butterfly</name>
    <dbReference type="NCBI Taxonomy" id="66420"/>
    <lineage>
        <taxon>Eukaryota</taxon>
        <taxon>Metazoa</taxon>
        <taxon>Ecdysozoa</taxon>
        <taxon>Arthropoda</taxon>
        <taxon>Hexapoda</taxon>
        <taxon>Insecta</taxon>
        <taxon>Pterygota</taxon>
        <taxon>Neoptera</taxon>
        <taxon>Endopterygota</taxon>
        <taxon>Lepidoptera</taxon>
        <taxon>Glossata</taxon>
        <taxon>Ditrysia</taxon>
        <taxon>Papilionoidea</taxon>
        <taxon>Papilionidae</taxon>
        <taxon>Papilioninae</taxon>
        <taxon>Papilio</taxon>
    </lineage>
</organism>
<dbReference type="AlphaFoldDB" id="A0A194PHS2"/>
<dbReference type="EMBL" id="KQ459603">
    <property type="protein sequence ID" value="KPI92966.1"/>
    <property type="molecule type" value="Genomic_DNA"/>
</dbReference>
<gene>
    <name evidence="2" type="ORF">RR46_14187</name>
</gene>
<evidence type="ECO:0000256" key="1">
    <source>
        <dbReference type="SAM" id="MobiDB-lite"/>
    </source>
</evidence>
<protein>
    <submittedName>
        <fullName evidence="2">Uncharacterized protein</fullName>
    </submittedName>
</protein>
<evidence type="ECO:0000313" key="2">
    <source>
        <dbReference type="EMBL" id="KPI92966.1"/>
    </source>
</evidence>
<feature type="compositionally biased region" description="Basic and acidic residues" evidence="1">
    <location>
        <begin position="76"/>
        <end position="85"/>
    </location>
</feature>
<keyword evidence="3" id="KW-1185">Reference proteome</keyword>
<accession>A0A194PHS2</accession>